<name>A0A133KLE9_BIFBI</name>
<proteinExistence type="predicted"/>
<dbReference type="AlphaFoldDB" id="A0A133KLE9"/>
<evidence type="ECO:0000313" key="1">
    <source>
        <dbReference type="EMBL" id="KWZ80423.1"/>
    </source>
</evidence>
<reference evidence="1 2" key="1">
    <citation type="submission" date="2016-01" db="EMBL/GenBank/DDBJ databases">
        <authorList>
            <person name="Oliw E.H."/>
        </authorList>
    </citation>
    <scope>NUCLEOTIDE SEQUENCE [LARGE SCALE GENOMIC DNA]</scope>
    <source>
        <strain evidence="1 2">MJR8628B</strain>
    </source>
</reference>
<organism evidence="1 2">
    <name type="scientific">Bifidobacterium bifidum</name>
    <dbReference type="NCBI Taxonomy" id="1681"/>
    <lineage>
        <taxon>Bacteria</taxon>
        <taxon>Bacillati</taxon>
        <taxon>Actinomycetota</taxon>
        <taxon>Actinomycetes</taxon>
        <taxon>Bifidobacteriales</taxon>
        <taxon>Bifidobacteriaceae</taxon>
        <taxon>Bifidobacterium</taxon>
    </lineage>
</organism>
<comment type="caution">
    <text evidence="1">The sequence shown here is derived from an EMBL/GenBank/DDBJ whole genome shotgun (WGS) entry which is preliminary data.</text>
</comment>
<dbReference type="PATRIC" id="fig|1681.53.peg.1716"/>
<dbReference type="Proteomes" id="UP000070092">
    <property type="component" value="Unassembled WGS sequence"/>
</dbReference>
<sequence>MRAAHSHIAGEPGKARRCATRPNCVAELQARIPENGLVPSFPQNM</sequence>
<protein>
    <submittedName>
        <fullName evidence="1">Uncharacterized protein</fullName>
    </submittedName>
</protein>
<evidence type="ECO:0000313" key="2">
    <source>
        <dbReference type="Proteomes" id="UP000070092"/>
    </source>
</evidence>
<gene>
    <name evidence="1" type="ORF">HMPREF3196_01753</name>
</gene>
<accession>A0A133KLE9</accession>
<dbReference type="EMBL" id="LRPO01000045">
    <property type="protein sequence ID" value="KWZ80423.1"/>
    <property type="molecule type" value="Genomic_DNA"/>
</dbReference>